<evidence type="ECO:0000313" key="1">
    <source>
        <dbReference type="EMBL" id="DAD77604.1"/>
    </source>
</evidence>
<organism evidence="1">
    <name type="scientific">Siphoviridae sp. ctQyg71</name>
    <dbReference type="NCBI Taxonomy" id="2826330"/>
    <lineage>
        <taxon>Viruses</taxon>
        <taxon>Duplodnaviria</taxon>
        <taxon>Heunggongvirae</taxon>
        <taxon>Uroviricota</taxon>
        <taxon>Caudoviricetes</taxon>
    </lineage>
</organism>
<accession>A0A8S5M5X2</accession>
<reference evidence="1" key="1">
    <citation type="journal article" date="2021" name="Proc. Natl. Acad. Sci. U.S.A.">
        <title>A Catalog of Tens of Thousands of Viruses from Human Metagenomes Reveals Hidden Associations with Chronic Diseases.</title>
        <authorList>
            <person name="Tisza M.J."/>
            <person name="Buck C.B."/>
        </authorList>
    </citation>
    <scope>NUCLEOTIDE SEQUENCE</scope>
    <source>
        <strain evidence="1">CtQyg71</strain>
    </source>
</reference>
<dbReference type="CDD" id="cd00085">
    <property type="entry name" value="HNHc"/>
    <property type="match status" value="1"/>
</dbReference>
<dbReference type="EMBL" id="BK014828">
    <property type="protein sequence ID" value="DAD77604.1"/>
    <property type="molecule type" value="Genomic_DNA"/>
</dbReference>
<keyword evidence="1" id="KW-0540">Nuclease</keyword>
<dbReference type="InterPro" id="IPR003615">
    <property type="entry name" value="HNH_nuc"/>
</dbReference>
<dbReference type="GO" id="GO:0004519">
    <property type="term" value="F:endonuclease activity"/>
    <property type="evidence" value="ECO:0007669"/>
    <property type="project" value="UniProtKB-KW"/>
</dbReference>
<keyword evidence="1" id="KW-0255">Endonuclease</keyword>
<keyword evidence="1" id="KW-0378">Hydrolase</keyword>
<protein>
    <submittedName>
        <fullName evidence="1">HNH endonuclease bacteriophage, HNH Endonuclease, DNA.52A</fullName>
    </submittedName>
</protein>
<proteinExistence type="predicted"/>
<sequence>MATWRKRSTMKTYTELIEIPDYISRVEYLETHSNIGDETFGWSRYLNQALYTSYEWRKFRRDIIIRDEGCDLALSGYELADDDIVIHHINPISLEQVQARDPMIFSRDNVICVSDRTHRLIHYGGVCTAIFSTLQRTPYDTCPWKKPKGGDR</sequence>
<name>A0A8S5M5X2_9CAUD</name>